<evidence type="ECO:0000256" key="4">
    <source>
        <dbReference type="ARBA" id="ARBA00022692"/>
    </source>
</evidence>
<dbReference type="Proteomes" id="UP000192578">
    <property type="component" value="Unassembled WGS sequence"/>
</dbReference>
<name>A0A9X6NEY5_HYPEX</name>
<protein>
    <submittedName>
        <fullName evidence="11">MFS-type transporter SLC18B1</fullName>
    </submittedName>
</protein>
<dbReference type="PANTHER" id="PTHR23506">
    <property type="entry name" value="GH10249P"/>
    <property type="match status" value="1"/>
</dbReference>
<evidence type="ECO:0000256" key="5">
    <source>
        <dbReference type="ARBA" id="ARBA00022775"/>
    </source>
</evidence>
<evidence type="ECO:0000313" key="12">
    <source>
        <dbReference type="Proteomes" id="UP000192578"/>
    </source>
</evidence>
<dbReference type="SUPFAM" id="SSF103473">
    <property type="entry name" value="MFS general substrate transporter"/>
    <property type="match status" value="1"/>
</dbReference>
<feature type="transmembrane region" description="Helical" evidence="9">
    <location>
        <begin position="377"/>
        <end position="399"/>
    </location>
</feature>
<keyword evidence="5" id="KW-0532">Neurotransmitter transport</keyword>
<dbReference type="GO" id="GO:0016020">
    <property type="term" value="C:membrane"/>
    <property type="evidence" value="ECO:0007669"/>
    <property type="project" value="UniProtKB-SubCell"/>
</dbReference>
<feature type="transmembrane region" description="Helical" evidence="9">
    <location>
        <begin position="40"/>
        <end position="67"/>
    </location>
</feature>
<sequence>MTEVDELDATVLTTSTSSSSSSAVRRKYDTFFSVSREKKIILATLCLGNFFTSTFYACIAVFFPSFAASKGASGTDVGLVFGIMQLVMFVFNFVWGLTIHNIGTKFMYVSGIGVAGGAAALMGILEFCPNPSFVAMCFLVRLVEGLGAAAVVTASFTIIADEFPKSVSTMFGICETFSGLGFMLGPVIGSGLFQLGGFMAPFIILGVAVLVVGAVATYTLPLNKTTRGRDFGTFRTYIRIPAVLITLLCVFTITSGLGFIDAAYSAHLRRFLPSTTLLSLVFLIPTAVYFFFAPVLGYLLDRFGRAWEFMLAGGVFTAVAYLLMGPSPIFPDYVHVLWVIIIGNIFMGFGVGLQLIPPFGRNLKTAIENGFPETIDTYGMVSGSLNSAVSLGAFLGPTIGGALFDGYGFEWTLTGFSVMQIAVTLVTAALFIWIRYRRRRTLGLEADPYERLDGPTVKVETKDGGTVSAGLTDGRSGKVKTPDGSTVSVDLTDGRPGKVEGPTVSMGLTDGPTAKLWTTDGSTVSMRLTDGPTVFMRLTDGQNVSMGLIDGPTAKLWTTDCPTVSMRLTDGQTGLLGMTDGRLFRLGPDGPTASGWELFLAASTMV</sequence>
<keyword evidence="3" id="KW-0813">Transport</keyword>
<feature type="domain" description="Major facilitator superfamily (MFS) profile" evidence="10">
    <location>
        <begin position="41"/>
        <end position="440"/>
    </location>
</feature>
<feature type="transmembrane region" description="Helical" evidence="9">
    <location>
        <begin position="199"/>
        <end position="220"/>
    </location>
</feature>
<accession>A0A9X6NEY5</accession>
<dbReference type="Gene3D" id="1.20.1250.20">
    <property type="entry name" value="MFS general substrate transporter like domains"/>
    <property type="match status" value="2"/>
</dbReference>
<evidence type="ECO:0000256" key="3">
    <source>
        <dbReference type="ARBA" id="ARBA00022448"/>
    </source>
</evidence>
<dbReference type="InterPro" id="IPR011701">
    <property type="entry name" value="MFS"/>
</dbReference>
<evidence type="ECO:0000256" key="1">
    <source>
        <dbReference type="ARBA" id="ARBA00004141"/>
    </source>
</evidence>
<feature type="transmembrane region" description="Helical" evidence="9">
    <location>
        <begin position="240"/>
        <end position="260"/>
    </location>
</feature>
<keyword evidence="7 9" id="KW-0472">Membrane</keyword>
<dbReference type="PROSITE" id="PS50850">
    <property type="entry name" value="MFS"/>
    <property type="match status" value="1"/>
</dbReference>
<dbReference type="Pfam" id="PF07690">
    <property type="entry name" value="MFS_1"/>
    <property type="match status" value="1"/>
</dbReference>
<feature type="transmembrane region" description="Helical" evidence="9">
    <location>
        <begin position="106"/>
        <end position="127"/>
    </location>
</feature>
<dbReference type="InterPro" id="IPR036259">
    <property type="entry name" value="MFS_trans_sf"/>
</dbReference>
<feature type="region of interest" description="Disordered" evidence="8">
    <location>
        <begin position="463"/>
        <end position="486"/>
    </location>
</feature>
<evidence type="ECO:0000256" key="6">
    <source>
        <dbReference type="ARBA" id="ARBA00022989"/>
    </source>
</evidence>
<evidence type="ECO:0000256" key="7">
    <source>
        <dbReference type="ARBA" id="ARBA00023136"/>
    </source>
</evidence>
<comment type="caution">
    <text evidence="11">The sequence shown here is derived from an EMBL/GenBank/DDBJ whole genome shotgun (WGS) entry which is preliminary data.</text>
</comment>
<feature type="transmembrane region" description="Helical" evidence="9">
    <location>
        <begin position="171"/>
        <end position="193"/>
    </location>
</feature>
<comment type="similarity">
    <text evidence="2">Belongs to the major facilitator superfamily. Vesicular transporter family.</text>
</comment>
<evidence type="ECO:0000259" key="10">
    <source>
        <dbReference type="PROSITE" id="PS50850"/>
    </source>
</evidence>
<dbReference type="EMBL" id="MTYJ01000293">
    <property type="protein sequence ID" value="OWA52932.1"/>
    <property type="molecule type" value="Genomic_DNA"/>
</dbReference>
<reference evidence="12" key="1">
    <citation type="submission" date="2017-01" db="EMBL/GenBank/DDBJ databases">
        <title>Comparative genomics of anhydrobiosis in the tardigrade Hypsibius dujardini.</title>
        <authorList>
            <person name="Yoshida Y."/>
            <person name="Koutsovoulos G."/>
            <person name="Laetsch D."/>
            <person name="Stevens L."/>
            <person name="Kumar S."/>
            <person name="Horikawa D."/>
            <person name="Ishino K."/>
            <person name="Komine S."/>
            <person name="Tomita M."/>
            <person name="Blaxter M."/>
            <person name="Arakawa K."/>
        </authorList>
    </citation>
    <scope>NUCLEOTIDE SEQUENCE [LARGE SCALE GENOMIC DNA]</scope>
    <source>
        <strain evidence="12">Z151</strain>
    </source>
</reference>
<feature type="transmembrane region" description="Helical" evidence="9">
    <location>
        <begin position="336"/>
        <end position="356"/>
    </location>
</feature>
<dbReference type="GO" id="GO:0022857">
    <property type="term" value="F:transmembrane transporter activity"/>
    <property type="evidence" value="ECO:0007669"/>
    <property type="project" value="InterPro"/>
</dbReference>
<dbReference type="PRINTS" id="PR01035">
    <property type="entry name" value="TCRTETA"/>
</dbReference>
<dbReference type="AlphaFoldDB" id="A0A9X6NEY5"/>
<proteinExistence type="inferred from homology"/>
<evidence type="ECO:0000256" key="2">
    <source>
        <dbReference type="ARBA" id="ARBA00006829"/>
    </source>
</evidence>
<dbReference type="InterPro" id="IPR020846">
    <property type="entry name" value="MFS_dom"/>
</dbReference>
<feature type="transmembrane region" description="Helical" evidence="9">
    <location>
        <begin position="79"/>
        <end position="99"/>
    </location>
</feature>
<feature type="transmembrane region" description="Helical" evidence="9">
    <location>
        <begin position="280"/>
        <end position="300"/>
    </location>
</feature>
<feature type="transmembrane region" description="Helical" evidence="9">
    <location>
        <begin position="133"/>
        <end position="159"/>
    </location>
</feature>
<dbReference type="InterPro" id="IPR001958">
    <property type="entry name" value="Tet-R_TetA/multi-R_MdtG-like"/>
</dbReference>
<dbReference type="InterPro" id="IPR050930">
    <property type="entry name" value="MFS_Vesicular_Transporter"/>
</dbReference>
<evidence type="ECO:0000256" key="9">
    <source>
        <dbReference type="SAM" id="Phobius"/>
    </source>
</evidence>
<feature type="transmembrane region" description="Helical" evidence="9">
    <location>
        <begin position="411"/>
        <end position="434"/>
    </location>
</feature>
<keyword evidence="4 9" id="KW-0812">Transmembrane</keyword>
<organism evidence="11 12">
    <name type="scientific">Hypsibius exemplaris</name>
    <name type="common">Freshwater tardigrade</name>
    <dbReference type="NCBI Taxonomy" id="2072580"/>
    <lineage>
        <taxon>Eukaryota</taxon>
        <taxon>Metazoa</taxon>
        <taxon>Ecdysozoa</taxon>
        <taxon>Tardigrada</taxon>
        <taxon>Eutardigrada</taxon>
        <taxon>Parachela</taxon>
        <taxon>Hypsibioidea</taxon>
        <taxon>Hypsibiidae</taxon>
        <taxon>Hypsibius</taxon>
    </lineage>
</organism>
<feature type="transmembrane region" description="Helical" evidence="9">
    <location>
        <begin position="307"/>
        <end position="324"/>
    </location>
</feature>
<evidence type="ECO:0000313" key="11">
    <source>
        <dbReference type="EMBL" id="OWA52932.1"/>
    </source>
</evidence>
<comment type="subcellular location">
    <subcellularLocation>
        <location evidence="1">Membrane</location>
        <topology evidence="1">Multi-pass membrane protein</topology>
    </subcellularLocation>
</comment>
<dbReference type="PANTHER" id="PTHR23506:SF26">
    <property type="entry name" value="MFS-TYPE TRANSPORTER SLC18B1"/>
    <property type="match status" value="1"/>
</dbReference>
<dbReference type="OrthoDB" id="446368at2759"/>
<keyword evidence="6 9" id="KW-1133">Transmembrane helix</keyword>
<evidence type="ECO:0000256" key="8">
    <source>
        <dbReference type="SAM" id="MobiDB-lite"/>
    </source>
</evidence>
<keyword evidence="12" id="KW-1185">Reference proteome</keyword>
<gene>
    <name evidence="11" type="ORF">BV898_17374</name>
</gene>